<dbReference type="InterPro" id="IPR001375">
    <property type="entry name" value="Peptidase_S9_cat"/>
</dbReference>
<dbReference type="PANTHER" id="PTHR42881:SF2">
    <property type="entry name" value="PROLYL ENDOPEPTIDASE"/>
    <property type="match status" value="1"/>
</dbReference>
<dbReference type="GO" id="GO:0004252">
    <property type="term" value="F:serine-type endopeptidase activity"/>
    <property type="evidence" value="ECO:0007669"/>
    <property type="project" value="UniProtKB-EC"/>
</dbReference>
<evidence type="ECO:0000256" key="4">
    <source>
        <dbReference type="ARBA" id="ARBA00022670"/>
    </source>
</evidence>
<dbReference type="EC" id="3.4.21.26" evidence="3"/>
<feature type="domain" description="Peptidase S9A N-terminal" evidence="8">
    <location>
        <begin position="9"/>
        <end position="413"/>
    </location>
</feature>
<organism evidence="9 10">
    <name type="scientific">Granulicella rosea</name>
    <dbReference type="NCBI Taxonomy" id="474952"/>
    <lineage>
        <taxon>Bacteria</taxon>
        <taxon>Pseudomonadati</taxon>
        <taxon>Acidobacteriota</taxon>
        <taxon>Terriglobia</taxon>
        <taxon>Terriglobales</taxon>
        <taxon>Acidobacteriaceae</taxon>
        <taxon>Granulicella</taxon>
    </lineage>
</organism>
<dbReference type="InterPro" id="IPR029058">
    <property type="entry name" value="AB_hydrolase_fold"/>
</dbReference>
<dbReference type="RefSeq" id="WP_089406540.1">
    <property type="nucleotide sequence ID" value="NZ_FZOU01000001.1"/>
</dbReference>
<dbReference type="EMBL" id="FZOU01000001">
    <property type="protein sequence ID" value="SNS25739.1"/>
    <property type="molecule type" value="Genomic_DNA"/>
</dbReference>
<dbReference type="PANTHER" id="PTHR42881">
    <property type="entry name" value="PROLYL ENDOPEPTIDASE"/>
    <property type="match status" value="1"/>
</dbReference>
<dbReference type="GO" id="GO:0070012">
    <property type="term" value="F:oligopeptidase activity"/>
    <property type="evidence" value="ECO:0007669"/>
    <property type="project" value="TreeGrafter"/>
</dbReference>
<evidence type="ECO:0000256" key="3">
    <source>
        <dbReference type="ARBA" id="ARBA00011897"/>
    </source>
</evidence>
<keyword evidence="4" id="KW-0645">Protease</keyword>
<accession>A0A239D0J4</accession>
<dbReference type="OrthoDB" id="9801421at2"/>
<comment type="similarity">
    <text evidence="2">Belongs to the peptidase S9A family.</text>
</comment>
<evidence type="ECO:0000313" key="10">
    <source>
        <dbReference type="Proteomes" id="UP000198356"/>
    </source>
</evidence>
<dbReference type="Gene3D" id="2.130.10.120">
    <property type="entry name" value="Prolyl oligopeptidase, N-terminal domain"/>
    <property type="match status" value="1"/>
</dbReference>
<name>A0A239D0J4_9BACT</name>
<feature type="domain" description="Peptidase S9 prolyl oligopeptidase catalytic" evidence="7">
    <location>
        <begin position="474"/>
        <end position="687"/>
    </location>
</feature>
<reference evidence="9 10" key="1">
    <citation type="submission" date="2017-06" db="EMBL/GenBank/DDBJ databases">
        <authorList>
            <person name="Kim H.J."/>
            <person name="Triplett B.A."/>
        </authorList>
    </citation>
    <scope>NUCLEOTIDE SEQUENCE [LARGE SCALE GENOMIC DNA]</scope>
    <source>
        <strain evidence="9 10">DSM 18704</strain>
    </source>
</reference>
<evidence type="ECO:0000256" key="6">
    <source>
        <dbReference type="ARBA" id="ARBA00022825"/>
    </source>
</evidence>
<dbReference type="Proteomes" id="UP000198356">
    <property type="component" value="Unassembled WGS sequence"/>
</dbReference>
<dbReference type="InterPro" id="IPR002470">
    <property type="entry name" value="Peptidase_S9A"/>
</dbReference>
<evidence type="ECO:0000259" key="8">
    <source>
        <dbReference type="Pfam" id="PF02897"/>
    </source>
</evidence>
<dbReference type="Pfam" id="PF00326">
    <property type="entry name" value="Peptidase_S9"/>
    <property type="match status" value="1"/>
</dbReference>
<dbReference type="GO" id="GO:0006508">
    <property type="term" value="P:proteolysis"/>
    <property type="evidence" value="ECO:0007669"/>
    <property type="project" value="UniProtKB-KW"/>
</dbReference>
<dbReference type="FunFam" id="3.40.50.1820:FF:000005">
    <property type="entry name" value="Prolyl endopeptidase"/>
    <property type="match status" value="1"/>
</dbReference>
<dbReference type="InterPro" id="IPR051167">
    <property type="entry name" value="Prolyl_oligopep/macrocyclase"/>
</dbReference>
<evidence type="ECO:0000256" key="1">
    <source>
        <dbReference type="ARBA" id="ARBA00001070"/>
    </source>
</evidence>
<dbReference type="AlphaFoldDB" id="A0A239D0J4"/>
<dbReference type="SUPFAM" id="SSF53474">
    <property type="entry name" value="alpha/beta-Hydrolases"/>
    <property type="match status" value="1"/>
</dbReference>
<evidence type="ECO:0000256" key="5">
    <source>
        <dbReference type="ARBA" id="ARBA00022801"/>
    </source>
</evidence>
<dbReference type="PRINTS" id="PR00862">
    <property type="entry name" value="PROLIGOPTASE"/>
</dbReference>
<dbReference type="GO" id="GO:0005829">
    <property type="term" value="C:cytosol"/>
    <property type="evidence" value="ECO:0007669"/>
    <property type="project" value="TreeGrafter"/>
</dbReference>
<comment type="catalytic activity">
    <reaction evidence="1">
        <text>Hydrolysis of Pro-|-Xaa &gt;&gt; Ala-|-Xaa in oligopeptides.</text>
        <dbReference type="EC" id="3.4.21.26"/>
    </reaction>
</comment>
<evidence type="ECO:0000256" key="2">
    <source>
        <dbReference type="ARBA" id="ARBA00005228"/>
    </source>
</evidence>
<sequence>MTNATRQYPQARKADQIDTYFGTQVADPYRWMEDVDSAEVKEWVDAENALTQEYLAAVPQREKIHARLMELYNFERFSPPESAAGRYFYRRNSGLQNQAVLYWQDGLAGEPQVLLDPNTLAADGTVSLDSTAVSDDGALLAYALSEAGSDVKKIRVRHVATGEDLPDLVEWVKFSGIGWNKQGTGFYYSSFGVPKTEEERAAALKQLNAFHKVYFHKLGTPQTDDVVVFERPDDGEVLSNGGVSDDGRWLVFTQGKGHTNALAARDLTQPDAPLIHIAPVDDAIYSWLGNIGGTVWLQTNKDAPNGKIVKLDMERPQEWTTVLAESKNTLESAALVHDTIIASYLVDAKSEVSLHTLDGELKQVLALPGIGATGFTGGKLSDTETFFVFTNYTTPATVYRLDMESLTSTVWKAPKLVFDPALYETEQVFAPSRDGTRVPLFLTYKKGMKRDGSSPALLYGYGGFSVSLGPAYASSRLAWIEMGGIYAEAILRGGGEYGETWHEAGTKTKKQNVFDDFIGCAEYLIQNGYTTPARLAINGGSNGGLLVAACEQQRPELFGAAVAQVGVMDMLRFDQFTIGYAWKPDYGSPSEVEEEFRALLKISPVHNVVQGTRYPPTLITTADHDDRVFPAHSFKFAAAMQAAAAPDAPPILIRVETRAGHGGGMPLSKQVDVTADMYAFLVKSLGME</sequence>
<proteinExistence type="inferred from homology"/>
<dbReference type="Pfam" id="PF02897">
    <property type="entry name" value="Peptidase_S9_N"/>
    <property type="match status" value="1"/>
</dbReference>
<keyword evidence="5" id="KW-0378">Hydrolase</keyword>
<dbReference type="Gene3D" id="3.40.50.1820">
    <property type="entry name" value="alpha/beta hydrolase"/>
    <property type="match status" value="1"/>
</dbReference>
<dbReference type="SUPFAM" id="SSF50993">
    <property type="entry name" value="Peptidase/esterase 'gauge' domain"/>
    <property type="match status" value="1"/>
</dbReference>
<keyword evidence="6" id="KW-0720">Serine protease</keyword>
<evidence type="ECO:0000313" key="9">
    <source>
        <dbReference type="EMBL" id="SNS25739.1"/>
    </source>
</evidence>
<dbReference type="InterPro" id="IPR023302">
    <property type="entry name" value="Pept_S9A_N"/>
</dbReference>
<keyword evidence="10" id="KW-1185">Reference proteome</keyword>
<evidence type="ECO:0000259" key="7">
    <source>
        <dbReference type="Pfam" id="PF00326"/>
    </source>
</evidence>
<gene>
    <name evidence="9" type="ORF">SAMN05421770_101217</name>
</gene>
<protein>
    <recommendedName>
        <fullName evidence="3">prolyl oligopeptidase</fullName>
        <ecNumber evidence="3">3.4.21.26</ecNumber>
    </recommendedName>
</protein>